<evidence type="ECO:0000313" key="3">
    <source>
        <dbReference type="Proteomes" id="UP000070700"/>
    </source>
</evidence>
<dbReference type="RefSeq" id="XP_018073124.1">
    <property type="nucleotide sequence ID" value="XM_018222415.1"/>
</dbReference>
<dbReference type="KEGG" id="psco:LY89DRAFT_780774"/>
<evidence type="ECO:0000256" key="1">
    <source>
        <dbReference type="SAM" id="MobiDB-lite"/>
    </source>
</evidence>
<dbReference type="AlphaFoldDB" id="A0A194XF58"/>
<evidence type="ECO:0000313" key="2">
    <source>
        <dbReference type="EMBL" id="KUJ18769.1"/>
    </source>
</evidence>
<reference evidence="2 3" key="1">
    <citation type="submission" date="2015-10" db="EMBL/GenBank/DDBJ databases">
        <title>Full genome of DAOMC 229536 Phialocephala scopiformis, a fungal endophyte of spruce producing the potent anti-insectan compound rugulosin.</title>
        <authorList>
            <consortium name="DOE Joint Genome Institute"/>
            <person name="Walker A.K."/>
            <person name="Frasz S.L."/>
            <person name="Seifert K.A."/>
            <person name="Miller J.D."/>
            <person name="Mondo S.J."/>
            <person name="Labutti K."/>
            <person name="Lipzen A."/>
            <person name="Dockter R."/>
            <person name="Kennedy M."/>
            <person name="Grigoriev I.V."/>
            <person name="Spatafora J.W."/>
        </authorList>
    </citation>
    <scope>NUCLEOTIDE SEQUENCE [LARGE SCALE GENOMIC DNA]</scope>
    <source>
        <strain evidence="2 3">CBS 120377</strain>
    </source>
</reference>
<feature type="compositionally biased region" description="Basic and acidic residues" evidence="1">
    <location>
        <begin position="84"/>
        <end position="105"/>
    </location>
</feature>
<dbReference type="EMBL" id="KQ947412">
    <property type="protein sequence ID" value="KUJ18769.1"/>
    <property type="molecule type" value="Genomic_DNA"/>
</dbReference>
<accession>A0A194XF58</accession>
<name>A0A194XF58_MOLSC</name>
<dbReference type="InParanoid" id="A0A194XF58"/>
<feature type="region of interest" description="Disordered" evidence="1">
    <location>
        <begin position="1"/>
        <end position="46"/>
    </location>
</feature>
<feature type="region of interest" description="Disordered" evidence="1">
    <location>
        <begin position="185"/>
        <end position="212"/>
    </location>
</feature>
<gene>
    <name evidence="2" type="ORF">LY89DRAFT_780774</name>
</gene>
<dbReference type="GeneID" id="28832141"/>
<proteinExistence type="predicted"/>
<feature type="region of interest" description="Disordered" evidence="1">
    <location>
        <begin position="69"/>
        <end position="111"/>
    </location>
</feature>
<dbReference type="Proteomes" id="UP000070700">
    <property type="component" value="Unassembled WGS sequence"/>
</dbReference>
<organism evidence="2 3">
    <name type="scientific">Mollisia scopiformis</name>
    <name type="common">Conifer needle endophyte fungus</name>
    <name type="synonym">Phialocephala scopiformis</name>
    <dbReference type="NCBI Taxonomy" id="149040"/>
    <lineage>
        <taxon>Eukaryota</taxon>
        <taxon>Fungi</taxon>
        <taxon>Dikarya</taxon>
        <taxon>Ascomycota</taxon>
        <taxon>Pezizomycotina</taxon>
        <taxon>Leotiomycetes</taxon>
        <taxon>Helotiales</taxon>
        <taxon>Mollisiaceae</taxon>
        <taxon>Mollisia</taxon>
    </lineage>
</organism>
<feature type="compositionally biased region" description="Basic and acidic residues" evidence="1">
    <location>
        <begin position="17"/>
        <end position="29"/>
    </location>
</feature>
<sequence length="267" mass="31041">MAPQLEPILPPMGCIFSRHDVNTDHEPDQRSGQGFQNAPPPHFQEAMQQPQYREITFRDLQEGQIQVLRPKRQASMSPILSTRELGREVEVTRQQRRTRALDQRPRSPHQPQYCTNCAHCINTRRFNITPPRCPYTGDDIRSERQIEREYRRRHSGKAIEAADVIYRRAEVRRALRDEIRSDVHGESKEEMPDVIEGGFSRRGGTGGVREMTREERKRVKKWIEGCRWAGCAGFGDGEWETTESEGSTQCDASIPVVYVEIERERRR</sequence>
<keyword evidence="3" id="KW-1185">Reference proteome</keyword>
<protein>
    <submittedName>
        <fullName evidence="2">Uncharacterized protein</fullName>
    </submittedName>
</protein>